<dbReference type="InterPro" id="IPR014263">
    <property type="entry name" value="Methanolan_biosynth_EpsI"/>
</dbReference>
<evidence type="ECO:0000256" key="7">
    <source>
        <dbReference type="ARBA" id="ARBA00023136"/>
    </source>
</evidence>
<evidence type="ECO:0000256" key="3">
    <source>
        <dbReference type="ARBA" id="ARBA00022670"/>
    </source>
</evidence>
<evidence type="ECO:0000256" key="4">
    <source>
        <dbReference type="ARBA" id="ARBA00022692"/>
    </source>
</evidence>
<dbReference type="Proteomes" id="UP000034410">
    <property type="component" value="Chromosome"/>
</dbReference>
<evidence type="ECO:0000256" key="2">
    <source>
        <dbReference type="ARBA" id="ARBA00022475"/>
    </source>
</evidence>
<dbReference type="NCBIfam" id="TIGR04178">
    <property type="entry name" value="exo_archaeo"/>
    <property type="match status" value="1"/>
</dbReference>
<proteinExistence type="predicted"/>
<evidence type="ECO:0000259" key="9">
    <source>
        <dbReference type="Pfam" id="PF11984"/>
    </source>
</evidence>
<dbReference type="InterPro" id="IPR013426">
    <property type="entry name" value="EpsH-like"/>
</dbReference>
<keyword evidence="11" id="KW-1185">Reference proteome</keyword>
<dbReference type="Pfam" id="PF11984">
    <property type="entry name" value="DUF3485"/>
    <property type="match status" value="1"/>
</dbReference>
<keyword evidence="6 8" id="KW-1133">Transmembrane helix</keyword>
<dbReference type="OrthoDB" id="9797363at2"/>
<feature type="transmembrane region" description="Helical" evidence="8">
    <location>
        <begin position="256"/>
        <end position="276"/>
    </location>
</feature>
<feature type="transmembrane region" description="Helical" evidence="8">
    <location>
        <begin position="77"/>
        <end position="95"/>
    </location>
</feature>
<dbReference type="GO" id="GO:0006508">
    <property type="term" value="P:proteolysis"/>
    <property type="evidence" value="ECO:0007669"/>
    <property type="project" value="UniProtKB-KW"/>
</dbReference>
<feature type="transmembrane region" description="Helical" evidence="8">
    <location>
        <begin position="12"/>
        <end position="33"/>
    </location>
</feature>
<feature type="transmembrane region" description="Helical" evidence="8">
    <location>
        <begin position="48"/>
        <end position="65"/>
    </location>
</feature>
<reference evidence="10 11" key="1">
    <citation type="journal article" date="2015" name="Genome Announc.">
        <title>Complete Genome Sequence of Sedimenticola thiotaurini Strain SIP-G1, a Polyphosphate- and Polyhydroxyalkanoate-Accumulating Sulfur-Oxidizing Gammaproteobacterium Isolated from Salt Marsh Sediments.</title>
        <authorList>
            <person name="Flood B.E."/>
            <person name="Jones D.S."/>
            <person name="Bailey J.V."/>
        </authorList>
    </citation>
    <scope>NUCLEOTIDE SEQUENCE [LARGE SCALE GENOMIC DNA]</scope>
    <source>
        <strain evidence="10 11">SIP-G1</strain>
    </source>
</reference>
<feature type="transmembrane region" description="Helical" evidence="8">
    <location>
        <begin position="216"/>
        <end position="236"/>
    </location>
</feature>
<accession>A0A0F7JY03</accession>
<evidence type="ECO:0000256" key="1">
    <source>
        <dbReference type="ARBA" id="ARBA00004651"/>
    </source>
</evidence>
<dbReference type="InterPro" id="IPR026392">
    <property type="entry name" value="Exo/Archaeosortase_dom"/>
</dbReference>
<evidence type="ECO:0000313" key="11">
    <source>
        <dbReference type="Proteomes" id="UP000034410"/>
    </source>
</evidence>
<feature type="domain" description="Methanolan biosynthesis EpsI" evidence="9">
    <location>
        <begin position="307"/>
        <end position="504"/>
    </location>
</feature>
<keyword evidence="5" id="KW-0378">Hydrolase</keyword>
<dbReference type="InterPro" id="IPR017540">
    <property type="entry name" value="Exosortase-1"/>
</dbReference>
<feature type="transmembrane region" description="Helical" evidence="8">
    <location>
        <begin position="303"/>
        <end position="321"/>
    </location>
</feature>
<evidence type="ECO:0000256" key="6">
    <source>
        <dbReference type="ARBA" id="ARBA00022989"/>
    </source>
</evidence>
<keyword evidence="4 8" id="KW-0812">Transmembrane</keyword>
<evidence type="ECO:0000256" key="5">
    <source>
        <dbReference type="ARBA" id="ARBA00022801"/>
    </source>
</evidence>
<comment type="subcellular location">
    <subcellularLocation>
        <location evidence="1">Cell membrane</location>
        <topology evidence="1">Multi-pass membrane protein</topology>
    </subcellularLocation>
</comment>
<dbReference type="NCBIfam" id="TIGR02602">
    <property type="entry name" value="8TM_EpsH"/>
    <property type="match status" value="1"/>
</dbReference>
<dbReference type="NCBIfam" id="TIGR02914">
    <property type="entry name" value="EpsI_fam"/>
    <property type="match status" value="1"/>
</dbReference>
<dbReference type="GO" id="GO:0008233">
    <property type="term" value="F:peptidase activity"/>
    <property type="evidence" value="ECO:0007669"/>
    <property type="project" value="UniProtKB-KW"/>
</dbReference>
<evidence type="ECO:0000256" key="8">
    <source>
        <dbReference type="SAM" id="Phobius"/>
    </source>
</evidence>
<dbReference type="PATRIC" id="fig|1543721.4.peg.908"/>
<dbReference type="AlphaFoldDB" id="A0A0F7JY03"/>
<name>A0A0F7JY03_9GAMM</name>
<evidence type="ECO:0000313" key="10">
    <source>
        <dbReference type="EMBL" id="AKH19715.1"/>
    </source>
</evidence>
<keyword evidence="2" id="KW-1003">Cell membrane</keyword>
<organism evidence="10 11">
    <name type="scientific">Sedimenticola thiotaurini</name>
    <dbReference type="NCBI Taxonomy" id="1543721"/>
    <lineage>
        <taxon>Bacteria</taxon>
        <taxon>Pseudomonadati</taxon>
        <taxon>Pseudomonadota</taxon>
        <taxon>Gammaproteobacteria</taxon>
        <taxon>Chromatiales</taxon>
        <taxon>Sedimenticolaceae</taxon>
        <taxon>Sedimenticola</taxon>
    </lineage>
</organism>
<dbReference type="GO" id="GO:0005886">
    <property type="term" value="C:plasma membrane"/>
    <property type="evidence" value="ECO:0007669"/>
    <property type="project" value="UniProtKB-SubCell"/>
</dbReference>
<feature type="transmembrane region" description="Helical" evidence="8">
    <location>
        <begin position="125"/>
        <end position="142"/>
    </location>
</feature>
<gene>
    <name evidence="10" type="ORF">AAY24_04345</name>
</gene>
<keyword evidence="3" id="KW-0645">Protease</keyword>
<dbReference type="NCBIfam" id="TIGR03109">
    <property type="entry name" value="exosort_XrtA"/>
    <property type="match status" value="1"/>
</dbReference>
<feature type="transmembrane region" description="Helical" evidence="8">
    <location>
        <begin position="191"/>
        <end position="209"/>
    </location>
</feature>
<dbReference type="EMBL" id="CP011412">
    <property type="protein sequence ID" value="AKH19715.1"/>
    <property type="molecule type" value="Genomic_DNA"/>
</dbReference>
<dbReference type="Pfam" id="PF09721">
    <property type="entry name" value="Exosortase_EpsH"/>
    <property type="match status" value="1"/>
</dbReference>
<dbReference type="InterPro" id="IPR019127">
    <property type="entry name" value="Exosortase"/>
</dbReference>
<sequence>MSTQREVYSGTSSWPTVLVMTVLLIVAILGLFYETAWSMVSIWYRSETFAHGFIIVPITLWLIWEKRSSLQRLVPQPEYRVLVLLLGGGFLWLAGYLADALVVQQLALVAILIFAIWTLLGNRVTWALAFPLAFLFFAVPMGEDLVAPLMEVTATATVYLIKLTGIPVYREGLFFSLPSGNWSVVEACSGVRYLIASVTLGALYAYLTYSRLTKRILFIIAATIVPIIANSLRAYIIVMLGHMSDMKIATGVDHLIYGWLFFGLVMLILFSIGAFWRDPHEQPAKADNQPAHSLHNSSRPRSALIMILLAASVWPVLAYTMDNRQALVVEQQLELPDGFAGWVGEPVSDSAWLPHFLGASEIVHRQYQHGSERVEVSVGYYAQRKKGVELINSQNLLLAMDEKKWRITQKSKVTIQVNGEPLPIDQFTIKGGDHAYQVLSWYRIGDKYTASRYRGKLLEAFYRLTFGRQDSARIVIAIPRDEVPNQIGQAEQAFLDHLIPALETSLDLLVSN</sequence>
<feature type="transmembrane region" description="Helical" evidence="8">
    <location>
        <begin position="101"/>
        <end position="120"/>
    </location>
</feature>
<dbReference type="KEGG" id="seds:AAY24_04345"/>
<protein>
    <recommendedName>
        <fullName evidence="9">Methanolan biosynthesis EpsI domain-containing protein</fullName>
    </recommendedName>
</protein>
<keyword evidence="7 8" id="KW-0472">Membrane</keyword>